<name>A0A1Q9CYP5_SYMMI</name>
<dbReference type="OrthoDB" id="417317at2759"/>
<feature type="region of interest" description="Disordered" evidence="1">
    <location>
        <begin position="307"/>
        <end position="354"/>
    </location>
</feature>
<keyword evidence="2" id="KW-0812">Transmembrane</keyword>
<protein>
    <submittedName>
        <fullName evidence="3">Uncharacterized protein</fullName>
    </submittedName>
</protein>
<accession>A0A1Q9CYP5</accession>
<dbReference type="PANTHER" id="PTHR35509">
    <property type="entry name" value="DOMAIN PROTEIN, PUTATIVE (DUF1995)-RELATED"/>
    <property type="match status" value="1"/>
</dbReference>
<evidence type="ECO:0000256" key="2">
    <source>
        <dbReference type="SAM" id="Phobius"/>
    </source>
</evidence>
<gene>
    <name evidence="3" type="ORF">AK812_SmicGene30658</name>
</gene>
<dbReference type="InterPro" id="IPR018962">
    <property type="entry name" value="DUF1995"/>
</dbReference>
<feature type="compositionally biased region" description="Basic and acidic residues" evidence="1">
    <location>
        <begin position="331"/>
        <end position="354"/>
    </location>
</feature>
<keyword evidence="2" id="KW-1133">Transmembrane helix</keyword>
<keyword evidence="2" id="KW-0472">Membrane</keyword>
<feature type="transmembrane region" description="Helical" evidence="2">
    <location>
        <begin position="12"/>
        <end position="31"/>
    </location>
</feature>
<evidence type="ECO:0000313" key="4">
    <source>
        <dbReference type="Proteomes" id="UP000186817"/>
    </source>
</evidence>
<dbReference type="EMBL" id="LSRX01000830">
    <property type="protein sequence ID" value="OLP88048.1"/>
    <property type="molecule type" value="Genomic_DNA"/>
</dbReference>
<dbReference type="Proteomes" id="UP000186817">
    <property type="component" value="Unassembled WGS sequence"/>
</dbReference>
<dbReference type="AlphaFoldDB" id="A0A1Q9CYP5"/>
<comment type="caution">
    <text evidence="3">The sequence shown here is derived from an EMBL/GenBank/DDBJ whole genome shotgun (WGS) entry which is preliminary data.</text>
</comment>
<evidence type="ECO:0000313" key="3">
    <source>
        <dbReference type="EMBL" id="OLP88048.1"/>
    </source>
</evidence>
<proteinExistence type="predicted"/>
<dbReference type="Pfam" id="PF09353">
    <property type="entry name" value="DUF1995"/>
    <property type="match status" value="1"/>
</dbReference>
<sequence length="354" mass="40597">MDAHRARRLGPAFLVLAVSGGALLSFVAPLGGRTQDLRSPSASGASGARTHGVTARPAFSWDADEPPPIPASPEEMLQQASDAVMRAYRDGKTRQAVRLRLDQLFDMESLYVKGIEALQLATVPYMESFAKKLWGGEYLKDIKTSVVDEQAGTLIYRESENELQDMAVFYLPGRDLMAEGKTQNFIRKMRDRLVLLLNTENAQSDFRVDYKGMEWMDYTTFGEQLCEMFSEQSYYYSYGPFESWQLTIFRAYPYNWEIYIEDLEYNTVKIFDSPYKPTSNQVVARIEQYEAKNEIAPYKKISKLMKDTMRQEEASEEAEPGWRSSASPEEIMERQKQLEERAKEEAKKLETNEA</sequence>
<evidence type="ECO:0000256" key="1">
    <source>
        <dbReference type="SAM" id="MobiDB-lite"/>
    </source>
</evidence>
<keyword evidence="4" id="KW-1185">Reference proteome</keyword>
<organism evidence="3 4">
    <name type="scientific">Symbiodinium microadriaticum</name>
    <name type="common">Dinoflagellate</name>
    <name type="synonym">Zooxanthella microadriatica</name>
    <dbReference type="NCBI Taxonomy" id="2951"/>
    <lineage>
        <taxon>Eukaryota</taxon>
        <taxon>Sar</taxon>
        <taxon>Alveolata</taxon>
        <taxon>Dinophyceae</taxon>
        <taxon>Suessiales</taxon>
        <taxon>Symbiodiniaceae</taxon>
        <taxon>Symbiodinium</taxon>
    </lineage>
</organism>
<reference evidence="3 4" key="1">
    <citation type="submission" date="2016-02" db="EMBL/GenBank/DDBJ databases">
        <title>Genome analysis of coral dinoflagellate symbionts highlights evolutionary adaptations to a symbiotic lifestyle.</title>
        <authorList>
            <person name="Aranda M."/>
            <person name="Li Y."/>
            <person name="Liew Y.J."/>
            <person name="Baumgarten S."/>
            <person name="Simakov O."/>
            <person name="Wilson M."/>
            <person name="Piel J."/>
            <person name="Ashoor H."/>
            <person name="Bougouffa S."/>
            <person name="Bajic V.B."/>
            <person name="Ryu T."/>
            <person name="Ravasi T."/>
            <person name="Bayer T."/>
            <person name="Micklem G."/>
            <person name="Kim H."/>
            <person name="Bhak J."/>
            <person name="Lajeunesse T.C."/>
            <person name="Voolstra C.R."/>
        </authorList>
    </citation>
    <scope>NUCLEOTIDE SEQUENCE [LARGE SCALE GENOMIC DNA]</scope>
    <source>
        <strain evidence="3 4">CCMP2467</strain>
    </source>
</reference>
<dbReference type="InterPro" id="IPR053021">
    <property type="entry name" value="Chloroplast_ADK"/>
</dbReference>